<dbReference type="SUPFAM" id="SSF158472">
    <property type="entry name" value="HAMP domain-like"/>
    <property type="match status" value="1"/>
</dbReference>
<dbReference type="Gene3D" id="3.30.70.1230">
    <property type="entry name" value="Nucleotide cyclase"/>
    <property type="match status" value="1"/>
</dbReference>
<keyword evidence="1 3" id="KW-0812">Transmembrane</keyword>
<evidence type="ECO:0000313" key="6">
    <source>
        <dbReference type="EMBL" id="RKR73120.1"/>
    </source>
</evidence>
<dbReference type="PROSITE" id="PS50125">
    <property type="entry name" value="GUANYLATE_CYCLASE_2"/>
    <property type="match status" value="1"/>
</dbReference>
<keyword evidence="7" id="KW-1185">Reference proteome</keyword>
<comment type="caution">
    <text evidence="6">The sequence shown here is derived from an EMBL/GenBank/DDBJ whole genome shotgun (WGS) entry which is preliminary data.</text>
</comment>
<evidence type="ECO:0000259" key="5">
    <source>
        <dbReference type="PROSITE" id="PS50885"/>
    </source>
</evidence>
<dbReference type="PROSITE" id="PS50885">
    <property type="entry name" value="HAMP"/>
    <property type="match status" value="1"/>
</dbReference>
<feature type="transmembrane region" description="Helical" evidence="3">
    <location>
        <begin position="444"/>
        <end position="467"/>
    </location>
</feature>
<dbReference type="GO" id="GO:0009190">
    <property type="term" value="P:cyclic nucleotide biosynthetic process"/>
    <property type="evidence" value="ECO:0007669"/>
    <property type="project" value="InterPro"/>
</dbReference>
<dbReference type="PANTHER" id="PTHR45655:SF13">
    <property type="entry name" value="SOLUBLE GUANYLATE CYCLASE GCY-32-RELATED"/>
    <property type="match status" value="1"/>
</dbReference>
<dbReference type="GO" id="GO:0016020">
    <property type="term" value="C:membrane"/>
    <property type="evidence" value="ECO:0007669"/>
    <property type="project" value="InterPro"/>
</dbReference>
<keyword evidence="3" id="KW-0472">Membrane</keyword>
<organism evidence="6 7">
    <name type="scientific">Frondihabitans australicus</name>
    <dbReference type="NCBI Taxonomy" id="386892"/>
    <lineage>
        <taxon>Bacteria</taxon>
        <taxon>Bacillati</taxon>
        <taxon>Actinomycetota</taxon>
        <taxon>Actinomycetes</taxon>
        <taxon>Micrococcales</taxon>
        <taxon>Microbacteriaceae</taxon>
        <taxon>Frondihabitans</taxon>
    </lineage>
</organism>
<dbReference type="Gene3D" id="3.30.450.20">
    <property type="entry name" value="PAS domain"/>
    <property type="match status" value="1"/>
</dbReference>
<feature type="transmembrane region" description="Helical" evidence="3">
    <location>
        <begin position="40"/>
        <end position="61"/>
    </location>
</feature>
<dbReference type="InterPro" id="IPR029787">
    <property type="entry name" value="Nucleotide_cyclase"/>
</dbReference>
<feature type="domain" description="Guanylate cyclase" evidence="4">
    <location>
        <begin position="556"/>
        <end position="683"/>
    </location>
</feature>
<dbReference type="Proteomes" id="UP000280008">
    <property type="component" value="Unassembled WGS sequence"/>
</dbReference>
<dbReference type="EMBL" id="RBKS01000001">
    <property type="protein sequence ID" value="RKR73120.1"/>
    <property type="molecule type" value="Genomic_DNA"/>
</dbReference>
<dbReference type="InterPro" id="IPR001054">
    <property type="entry name" value="A/G_cyclase"/>
</dbReference>
<dbReference type="Pfam" id="PF00211">
    <property type="entry name" value="Guanylate_cyc"/>
    <property type="match status" value="1"/>
</dbReference>
<feature type="domain" description="HAMP" evidence="5">
    <location>
        <begin position="464"/>
        <end position="516"/>
    </location>
</feature>
<dbReference type="Gene3D" id="1.10.8.500">
    <property type="entry name" value="HAMP domain in histidine kinase"/>
    <property type="match status" value="1"/>
</dbReference>
<dbReference type="SUPFAM" id="SSF55073">
    <property type="entry name" value="Nucleotide cyclase"/>
    <property type="match status" value="1"/>
</dbReference>
<gene>
    <name evidence="6" type="ORF">C8E83_0206</name>
</gene>
<proteinExistence type="predicted"/>
<dbReference type="Pfam" id="PF00672">
    <property type="entry name" value="HAMP"/>
    <property type="match status" value="1"/>
</dbReference>
<dbReference type="AlphaFoldDB" id="A0A495IBT3"/>
<evidence type="ECO:0000256" key="3">
    <source>
        <dbReference type="SAM" id="Phobius"/>
    </source>
</evidence>
<dbReference type="GO" id="GO:0035556">
    <property type="term" value="P:intracellular signal transduction"/>
    <property type="evidence" value="ECO:0007669"/>
    <property type="project" value="InterPro"/>
</dbReference>
<name>A0A495IBT3_9MICO</name>
<dbReference type="InterPro" id="IPR003660">
    <property type="entry name" value="HAMP_dom"/>
</dbReference>
<dbReference type="PANTHER" id="PTHR45655">
    <property type="entry name" value="GUANYLATE CYCLASE SOLUBLE SUBUNIT BETA-2"/>
    <property type="match status" value="1"/>
</dbReference>
<dbReference type="GO" id="GO:0004016">
    <property type="term" value="F:adenylate cyclase activity"/>
    <property type="evidence" value="ECO:0007669"/>
    <property type="project" value="UniProtKB-ARBA"/>
</dbReference>
<protein>
    <submittedName>
        <fullName evidence="6">Class 3 adenylate cyclase</fullName>
    </submittedName>
</protein>
<dbReference type="CDD" id="cd06225">
    <property type="entry name" value="HAMP"/>
    <property type="match status" value="1"/>
</dbReference>
<evidence type="ECO:0000313" key="7">
    <source>
        <dbReference type="Proteomes" id="UP000280008"/>
    </source>
</evidence>
<reference evidence="6 7" key="1">
    <citation type="submission" date="2018-10" db="EMBL/GenBank/DDBJ databases">
        <title>Sequencing the genomes of 1000 actinobacteria strains.</title>
        <authorList>
            <person name="Klenk H.-P."/>
        </authorList>
    </citation>
    <scope>NUCLEOTIDE SEQUENCE [LARGE SCALE GENOMIC DNA]</scope>
    <source>
        <strain evidence="6 7">DSM 17894</strain>
    </source>
</reference>
<dbReference type="SMART" id="SM00304">
    <property type="entry name" value="HAMP"/>
    <property type="match status" value="1"/>
</dbReference>
<accession>A0A495IBT3</accession>
<evidence type="ECO:0000256" key="2">
    <source>
        <dbReference type="ARBA" id="ARBA00022989"/>
    </source>
</evidence>
<evidence type="ECO:0000256" key="1">
    <source>
        <dbReference type="ARBA" id="ARBA00022692"/>
    </source>
</evidence>
<keyword evidence="2 3" id="KW-1133">Transmembrane helix</keyword>
<evidence type="ECO:0000259" key="4">
    <source>
        <dbReference type="PROSITE" id="PS50125"/>
    </source>
</evidence>
<dbReference type="CDD" id="cd07302">
    <property type="entry name" value="CHD"/>
    <property type="match status" value="1"/>
</dbReference>
<dbReference type="SMART" id="SM00044">
    <property type="entry name" value="CYCc"/>
    <property type="match status" value="1"/>
</dbReference>
<sequence length="732" mass="78632">MSPEGVDVSQDSAVSSPVPHRRFRWRALFGRGSLDIQSKLLIMLLAVSVLATLVVGAIGYVSGRNSLERAAFQQVTNLRESRSSELKRTIAEIQQDVILDSRNQSAIQATTAFTNGFDALQSSHISADQTSALSSFYADDFAPALEKNSGQTTDPSLFEPTSNAQKYLQSYYTVPFKLDYDNALAVDDAGDGSAWSAAHAKYHDYFRELVKQAGYEDVLLLDTKGNVVYSAYSGVDLGTNVLTGPYSKSNLTTAYNASLRSNSVDSAVTADYADYQPSLDAPTAWVASPVGSGANVEGVLAIQVPTATINAVMTGNGQWKSDGLGDTGEAYIAGPDKLMRSDSRELLQHPKEFEKDAVANGTPVATAKEEVARGSSVLLQPVNTTAVNDGLKGRSGTLIDSDYVGHQALVAYAPLSLNGLNYVIVAKIKASEAFAPVTTFTRNLALSMAAIIVIVTLLSLLLAQVFIRPVRRLQSAVNRVSAGDIGAEVETRAGDEFGDLGISFNDMSRSLKLKQDLLDEQKAENDRLLLTLMPADVAERYKQGEETIAEDHADVSVAYADIVGFDEFARGKKSGEALVALNSIWKQFDEAADRLGVEKVRSTQRGYLANCGLTVPRVDNARRIVDFTLEQQAIVERFNVSTGTKLSLRAGLDTGSVTSGLIGRTNLVYDMWGDAVSLAFRVQGTGAVPGIYATQRVIDKLGDSVDSTEEGSVETSTGPQRVYRIAGESNRA</sequence>